<evidence type="ECO:0000313" key="1">
    <source>
        <dbReference type="EMBL" id="EDM98763.1"/>
    </source>
</evidence>
<accession>A6NZB4</accession>
<dbReference type="STRING" id="411467.BACCAP_03565"/>
<protein>
    <recommendedName>
        <fullName evidence="3">SnoaL-like domain-containing protein</fullName>
    </recommendedName>
</protein>
<dbReference type="eggNOG" id="ENOG5030BYJ">
    <property type="taxonomic scope" value="Bacteria"/>
</dbReference>
<evidence type="ECO:0008006" key="3">
    <source>
        <dbReference type="Google" id="ProtNLM"/>
    </source>
</evidence>
<name>A6NZB4_9FIRM</name>
<proteinExistence type="predicted"/>
<keyword evidence="2" id="KW-1185">Reference proteome</keyword>
<organism evidence="1 2">
    <name type="scientific">Pseudoflavonifractor capillosus ATCC 29799</name>
    <dbReference type="NCBI Taxonomy" id="411467"/>
    <lineage>
        <taxon>Bacteria</taxon>
        <taxon>Bacillati</taxon>
        <taxon>Bacillota</taxon>
        <taxon>Clostridia</taxon>
        <taxon>Eubacteriales</taxon>
        <taxon>Oscillospiraceae</taxon>
        <taxon>Pseudoflavonifractor</taxon>
    </lineage>
</organism>
<sequence>MLEKFLDRFYRTISFQAGESFPADRFRSLFRPDALLLERMENGRYRSKTPDEHIWEFETAVRDYPELFKTGFHERQTSVEWTEQEGVFLVRSHYEKRYTRNGVPVIETGINHMTILTDGEALRIACVIW</sequence>
<dbReference type="EMBL" id="AAXG02000032">
    <property type="protein sequence ID" value="EDM98763.1"/>
    <property type="molecule type" value="Genomic_DNA"/>
</dbReference>
<reference evidence="1 2" key="1">
    <citation type="submission" date="2007-04" db="EMBL/GenBank/DDBJ databases">
        <authorList>
            <person name="Fulton L."/>
            <person name="Clifton S."/>
            <person name="Fulton B."/>
            <person name="Xu J."/>
            <person name="Minx P."/>
            <person name="Pepin K.H."/>
            <person name="Johnson M."/>
            <person name="Thiruvilangam P."/>
            <person name="Bhonagiri V."/>
            <person name="Nash W.E."/>
            <person name="Mardis E.R."/>
            <person name="Wilson R.K."/>
        </authorList>
    </citation>
    <scope>NUCLEOTIDE SEQUENCE [LARGE SCALE GENOMIC DNA]</scope>
    <source>
        <strain evidence="1 2">ATCC 29799</strain>
    </source>
</reference>
<reference evidence="1 2" key="2">
    <citation type="submission" date="2007-06" db="EMBL/GenBank/DDBJ databases">
        <title>Draft genome sequence of Pseudoflavonifractor capillosus ATCC 29799.</title>
        <authorList>
            <person name="Sudarsanam P."/>
            <person name="Ley R."/>
            <person name="Guruge J."/>
            <person name="Turnbaugh P.J."/>
            <person name="Mahowald M."/>
            <person name="Liep D."/>
            <person name="Gordon J."/>
        </authorList>
    </citation>
    <scope>NUCLEOTIDE SEQUENCE [LARGE SCALE GENOMIC DNA]</scope>
    <source>
        <strain evidence="1 2">ATCC 29799</strain>
    </source>
</reference>
<dbReference type="RefSeq" id="WP_006574069.1">
    <property type="nucleotide sequence ID" value="NZ_AAXG02000032.1"/>
</dbReference>
<dbReference type="OrthoDB" id="3035380at2"/>
<comment type="caution">
    <text evidence="1">The sequence shown here is derived from an EMBL/GenBank/DDBJ whole genome shotgun (WGS) entry which is preliminary data.</text>
</comment>
<gene>
    <name evidence="1" type="ORF">BACCAP_03565</name>
</gene>
<dbReference type="Proteomes" id="UP000003639">
    <property type="component" value="Unassembled WGS sequence"/>
</dbReference>
<dbReference type="AlphaFoldDB" id="A6NZB4"/>
<evidence type="ECO:0000313" key="2">
    <source>
        <dbReference type="Proteomes" id="UP000003639"/>
    </source>
</evidence>